<evidence type="ECO:0000313" key="1">
    <source>
        <dbReference type="EMBL" id="EAV45857.1"/>
    </source>
</evidence>
<proteinExistence type="predicted"/>
<comment type="caution">
    <text evidence="1">The sequence shown here is derived from an EMBL/GenBank/DDBJ whole genome shotgun (WGS) entry which is preliminary data.</text>
</comment>
<protein>
    <submittedName>
        <fullName evidence="1">Uncharacterized protein</fullName>
    </submittedName>
</protein>
<dbReference type="Proteomes" id="UP000004848">
    <property type="component" value="Unassembled WGS sequence"/>
</dbReference>
<dbReference type="EMBL" id="AAUW01000002">
    <property type="protein sequence ID" value="EAV45857.1"/>
    <property type="molecule type" value="Genomic_DNA"/>
</dbReference>
<evidence type="ECO:0000313" key="2">
    <source>
        <dbReference type="Proteomes" id="UP000004848"/>
    </source>
</evidence>
<reference evidence="1 2" key="1">
    <citation type="submission" date="2006-05" db="EMBL/GenBank/DDBJ databases">
        <authorList>
            <person name="King G."/>
            <person name="Ferriera S."/>
            <person name="Johnson J."/>
            <person name="Kravitz S."/>
            <person name="Beeson K."/>
            <person name="Sutton G."/>
            <person name="Rogers Y.-H."/>
            <person name="Friedman R."/>
            <person name="Frazier M."/>
            <person name="Venter J.C."/>
        </authorList>
    </citation>
    <scope>NUCLEOTIDE SEQUENCE [LARGE SCALE GENOMIC DNA]</scope>
    <source>
        <strain evidence="2">ATCC 25650 / DSM 13394 / JCM 20685 / NBRC 16684 / NCIMB 2208 / IAM 12614 / B1</strain>
    </source>
</reference>
<name>A0NNX6_ROSAI</name>
<organism evidence="1 2">
    <name type="scientific">Roseibium aggregatum (strain ATCC 25650 / DSM 13394 / JCM 20685 / NBRC 16684 / NCIMB 2208 / IAM 12614 / B1)</name>
    <name type="common">Stappia aggregata</name>
    <dbReference type="NCBI Taxonomy" id="384765"/>
    <lineage>
        <taxon>Bacteria</taxon>
        <taxon>Pseudomonadati</taxon>
        <taxon>Pseudomonadota</taxon>
        <taxon>Alphaproteobacteria</taxon>
        <taxon>Hyphomicrobiales</taxon>
        <taxon>Stappiaceae</taxon>
        <taxon>Roseibium</taxon>
    </lineage>
</organism>
<gene>
    <name evidence="1" type="ORF">SIAM614_24597</name>
</gene>
<dbReference type="AlphaFoldDB" id="A0NNX6"/>
<accession>A0NNX6</accession>
<sequence length="42" mass="4489">MLRLATTVSAGLPSPDLQTVSQLVQGPAPKVTLLYLRIKAKL</sequence>